<organism evidence="5">
    <name type="scientific">Rhodococcus hoagii (strain 103S)</name>
    <name type="common">Rhodococcus equi</name>
    <dbReference type="NCBI Taxonomy" id="685727"/>
    <lineage>
        <taxon>Bacteria</taxon>
        <taxon>Bacillati</taxon>
        <taxon>Actinomycetota</taxon>
        <taxon>Actinomycetes</taxon>
        <taxon>Mycobacteriales</taxon>
        <taxon>Nocardiaceae</taxon>
        <taxon>Prescottella</taxon>
    </lineage>
</organism>
<sequence>MNAREPAERWLRNYLTSTLTQHDLDLFLSGLEESFTTDIPELAADAELQRDLRAAVRSQLGAFLGASGQSADGSAEAPVSVEAHALARTVAQRGLELRVLSQLYHAGHRAMLSFATEFLQQEDLDAQFKLEVLTTMWSQTSELLNAMLDELAVTYADERERLLQGAFASRVTTVREILDGGGGVAQSSGLLGYPLRLTHTAVVAWVDDSTVFAGSLDRVMSRVAAGRRTLSVPSGAHGVWSWIAQDSDDPWVVDQCRIPDGVRLAVGERAPGIEGFRSSHREALAAQRIAEVGKQRKAVTSYTHVELVSMLSADPDAMRALVARELAGLLGEDAASERLRDTLRAVMNCHGNHEAAARRLGIHKNTVRYRMQRAEEILGGDLLARRLKLELALECFEAFGG</sequence>
<dbReference type="Pfam" id="PF14361">
    <property type="entry name" value="RsbRD_N"/>
    <property type="match status" value="1"/>
</dbReference>
<dbReference type="AlphaFoldDB" id="A0A3S5Y855"/>
<evidence type="ECO:0000313" key="5">
    <source>
        <dbReference type="EMBL" id="CBH48754.1"/>
    </source>
</evidence>
<feature type="domain" description="PucR C-terminal helix-turn-helix" evidence="2">
    <location>
        <begin position="339"/>
        <end position="394"/>
    </location>
</feature>
<dbReference type="PANTHER" id="PTHR33744:SF1">
    <property type="entry name" value="DNA-BINDING TRANSCRIPTIONAL ACTIVATOR ADER"/>
    <property type="match status" value="1"/>
</dbReference>
<dbReference type="Pfam" id="PF17853">
    <property type="entry name" value="GGDEF_2"/>
    <property type="match status" value="1"/>
</dbReference>
<dbReference type="InterPro" id="IPR042070">
    <property type="entry name" value="PucR_C-HTH_sf"/>
</dbReference>
<protein>
    <submittedName>
        <fullName evidence="5">Fis family transcriptional regulator</fullName>
    </submittedName>
</protein>
<dbReference type="KEGG" id="req:REQ_27340"/>
<dbReference type="Pfam" id="PF13556">
    <property type="entry name" value="HTH_30"/>
    <property type="match status" value="1"/>
</dbReference>
<dbReference type="PANTHER" id="PTHR33744">
    <property type="entry name" value="CARBOHYDRATE DIACID REGULATOR"/>
    <property type="match status" value="1"/>
</dbReference>
<comment type="similarity">
    <text evidence="1">Belongs to the CdaR family.</text>
</comment>
<dbReference type="Proteomes" id="UP001154400">
    <property type="component" value="Chromosome"/>
</dbReference>
<reference evidence="5" key="1">
    <citation type="journal article" date="2010" name="PLoS Genet.">
        <title>The genome of a pathogenic rhodococcus: cooptive virulence underpinned by key gene acquisitions.</title>
        <authorList>
            <person name="Letek M."/>
            <person name="Gonzalez P."/>
            <person name="Macarthur I."/>
            <person name="Rodriguez H."/>
            <person name="Freeman T.C."/>
            <person name="Valero-Rello A."/>
            <person name="Blanco M."/>
            <person name="Buckley T."/>
            <person name="Cherevach I."/>
            <person name="Fahey R."/>
            <person name="Hapeshi A."/>
            <person name="Holdstock J."/>
            <person name="Leadon D."/>
            <person name="Navas J."/>
            <person name="Ocampo A."/>
            <person name="Quail M.A."/>
            <person name="Sanders M."/>
            <person name="Scortti M.M."/>
            <person name="Prescott J.F."/>
            <person name="Fogarty U."/>
            <person name="Meijer W.G."/>
            <person name="Parkhill J."/>
            <person name="Bentley S.D."/>
            <person name="Vazquez-Boland J.A."/>
        </authorList>
    </citation>
    <scope>NUCLEOTIDE SEQUENCE [LARGE SCALE GENOMIC DNA]</scope>
    <source>
        <strain evidence="5 6">103S</strain>
    </source>
</reference>
<dbReference type="InterPro" id="IPR041522">
    <property type="entry name" value="CdaR_GGDEF"/>
</dbReference>
<evidence type="ECO:0000313" key="6">
    <source>
        <dbReference type="Proteomes" id="UP000006892"/>
    </source>
</evidence>
<dbReference type="SUPFAM" id="SSF46689">
    <property type="entry name" value="Homeodomain-like"/>
    <property type="match status" value="1"/>
</dbReference>
<dbReference type="EMBL" id="FN563149">
    <property type="protein sequence ID" value="CBH48754.1"/>
    <property type="molecule type" value="Genomic_DNA"/>
</dbReference>
<accession>A0A3S5Y855</accession>
<dbReference type="InterPro" id="IPR051448">
    <property type="entry name" value="CdaR-like_regulators"/>
</dbReference>
<dbReference type="InterPro" id="IPR009057">
    <property type="entry name" value="Homeodomain-like_sf"/>
</dbReference>
<name>A0A3S5Y855_RHOH1</name>
<gene>
    <name evidence="5" type="ordered locus">REQ_27340</name>
</gene>
<feature type="domain" description="RsbT co-antagonist protein RsbRD N-terminal" evidence="3">
    <location>
        <begin position="35"/>
        <end position="165"/>
    </location>
</feature>
<dbReference type="InterPro" id="IPR025751">
    <property type="entry name" value="RsbRD_N_dom"/>
</dbReference>
<dbReference type="Gene3D" id="1.10.10.2840">
    <property type="entry name" value="PucR C-terminal helix-turn-helix domain"/>
    <property type="match status" value="1"/>
</dbReference>
<dbReference type="InterPro" id="IPR025736">
    <property type="entry name" value="PucR_C-HTH_dom"/>
</dbReference>
<evidence type="ECO:0000259" key="2">
    <source>
        <dbReference type="Pfam" id="PF13556"/>
    </source>
</evidence>
<dbReference type="RefSeq" id="WP_013416330.1">
    <property type="nucleotide sequence ID" value="NC_014659.1"/>
</dbReference>
<proteinExistence type="inferred from homology"/>
<evidence type="ECO:0000259" key="4">
    <source>
        <dbReference type="Pfam" id="PF17853"/>
    </source>
</evidence>
<evidence type="ECO:0000259" key="3">
    <source>
        <dbReference type="Pfam" id="PF14361"/>
    </source>
</evidence>
<evidence type="ECO:0000256" key="1">
    <source>
        <dbReference type="ARBA" id="ARBA00006754"/>
    </source>
</evidence>
<feature type="domain" description="CdaR GGDEF-like" evidence="4">
    <location>
        <begin position="185"/>
        <end position="289"/>
    </location>
</feature>